<keyword evidence="7 14" id="KW-0460">Magnesium</keyword>
<dbReference type="FunFam" id="3.40.50.920:FF:000003">
    <property type="entry name" value="Transketolase"/>
    <property type="match status" value="1"/>
</dbReference>
<comment type="cofactor">
    <cofactor evidence="14">
        <name>Mg(2+)</name>
        <dbReference type="ChEBI" id="CHEBI:18420"/>
    </cofactor>
    <text evidence="14">Binds 1 Mg(2+) ion per subunit. Can also utilize other divalent metal cations, such as Ca(2+), Mn(2+) and Co(2+).</text>
</comment>
<dbReference type="InterPro" id="IPR055152">
    <property type="entry name" value="Transketolase-like_C_2"/>
</dbReference>
<feature type="binding site" evidence="13">
    <location>
        <begin position="102"/>
        <end position="104"/>
    </location>
    <ligand>
        <name>thiamine diphosphate</name>
        <dbReference type="ChEBI" id="CHEBI:58937"/>
    </ligand>
</feature>
<feature type="binding site" evidence="12">
    <location>
        <position position="14"/>
    </location>
    <ligand>
        <name>substrate</name>
    </ligand>
</feature>
<evidence type="ECO:0000256" key="5">
    <source>
        <dbReference type="ARBA" id="ARBA00022679"/>
    </source>
</evidence>
<dbReference type="InterPro" id="IPR005475">
    <property type="entry name" value="Transketolase-like_Pyr-bd"/>
</dbReference>
<dbReference type="SUPFAM" id="SSF52518">
    <property type="entry name" value="Thiamin diphosphate-binding fold (THDP-binding)"/>
    <property type="match status" value="2"/>
</dbReference>
<evidence type="ECO:0000256" key="2">
    <source>
        <dbReference type="ARBA" id="ARBA00011738"/>
    </source>
</evidence>
<evidence type="ECO:0000256" key="13">
    <source>
        <dbReference type="PIRSR" id="PIRSR605478-3"/>
    </source>
</evidence>
<feature type="domain" description="Transketolase-like pyrimidine-binding" evidence="16">
    <location>
        <begin position="341"/>
        <end position="512"/>
    </location>
</feature>
<evidence type="ECO:0000256" key="7">
    <source>
        <dbReference type="ARBA" id="ARBA00022842"/>
    </source>
</evidence>
<reference evidence="17 18" key="1">
    <citation type="submission" date="2020-01" db="EMBL/GenBank/DDBJ databases">
        <authorList>
            <person name="Gulvik C.A."/>
            <person name="Batra D.G."/>
        </authorList>
    </citation>
    <scope>NUCLEOTIDE SEQUENCE [LARGE SCALE GENOMIC DNA]</scope>
    <source>
        <strain evidence="17 18">W9323</strain>
    </source>
</reference>
<evidence type="ECO:0000256" key="10">
    <source>
        <dbReference type="NCBIfam" id="TIGR00232"/>
    </source>
</evidence>
<keyword evidence="5 17" id="KW-0808">Transferase</keyword>
<dbReference type="FunFam" id="3.40.50.970:FF:000004">
    <property type="entry name" value="Transketolase"/>
    <property type="match status" value="1"/>
</dbReference>
<name>A0A7D3Y7A5_9BACL</name>
<accession>A0A7D3Y7A5</accession>
<evidence type="ECO:0000256" key="3">
    <source>
        <dbReference type="ARBA" id="ARBA00013152"/>
    </source>
</evidence>
<dbReference type="InterPro" id="IPR029061">
    <property type="entry name" value="THDP-binding"/>
</dbReference>
<feature type="binding site" evidence="14">
    <location>
        <position position="143"/>
    </location>
    <ligand>
        <name>Mg(2+)</name>
        <dbReference type="ChEBI" id="CHEBI:18420"/>
    </ligand>
</feature>
<dbReference type="CDD" id="cd07033">
    <property type="entry name" value="TPP_PYR_DXS_TK_like"/>
    <property type="match status" value="1"/>
</dbReference>
<evidence type="ECO:0000256" key="8">
    <source>
        <dbReference type="ARBA" id="ARBA00023052"/>
    </source>
</evidence>
<feature type="binding site" evidence="12">
    <location>
        <position position="371"/>
    </location>
    <ligand>
        <name>substrate</name>
    </ligand>
</feature>
<dbReference type="PANTHER" id="PTHR43522">
    <property type="entry name" value="TRANSKETOLASE"/>
    <property type="match status" value="1"/>
</dbReference>
<dbReference type="InterPro" id="IPR005474">
    <property type="entry name" value="Transketolase_N"/>
</dbReference>
<dbReference type="InterPro" id="IPR033247">
    <property type="entry name" value="Transketolase_fam"/>
</dbReference>
<dbReference type="EC" id="2.2.1.1" evidence="3 10"/>
<evidence type="ECO:0000256" key="4">
    <source>
        <dbReference type="ARBA" id="ARBA00016662"/>
    </source>
</evidence>
<keyword evidence="6 14" id="KW-0479">Metal-binding</keyword>
<feature type="binding site" evidence="12">
    <location>
        <position position="507"/>
    </location>
    <ligand>
        <name>substrate</name>
    </ligand>
</feature>
<evidence type="ECO:0000256" key="9">
    <source>
        <dbReference type="ARBA" id="ARBA00049473"/>
    </source>
</evidence>
<comment type="similarity">
    <text evidence="1">Belongs to the transketolase family.</text>
</comment>
<dbReference type="InterPro" id="IPR020826">
    <property type="entry name" value="Transketolase_BS"/>
</dbReference>
<dbReference type="PROSITE" id="PS00802">
    <property type="entry name" value="TRANSKETOLASE_2"/>
    <property type="match status" value="1"/>
</dbReference>
<evidence type="ECO:0000259" key="16">
    <source>
        <dbReference type="SMART" id="SM00861"/>
    </source>
</evidence>
<dbReference type="Pfam" id="PF22613">
    <property type="entry name" value="Transketolase_C_1"/>
    <property type="match status" value="1"/>
</dbReference>
<feature type="binding site" evidence="13">
    <location>
        <position position="173"/>
    </location>
    <ligand>
        <name>thiamine diphosphate</name>
        <dbReference type="ChEBI" id="CHEBI:58937"/>
    </ligand>
</feature>
<dbReference type="SMART" id="SM00861">
    <property type="entry name" value="Transket_pyr"/>
    <property type="match status" value="1"/>
</dbReference>
<feature type="binding site" evidence="12">
    <location>
        <position position="456"/>
    </location>
    <ligand>
        <name>substrate</name>
    </ligand>
</feature>
<dbReference type="SUPFAM" id="SSF52922">
    <property type="entry name" value="TK C-terminal domain-like"/>
    <property type="match status" value="1"/>
</dbReference>
<dbReference type="EMBL" id="CP048104">
    <property type="protein sequence ID" value="QKG86045.1"/>
    <property type="molecule type" value="Genomic_DNA"/>
</dbReference>
<dbReference type="PANTHER" id="PTHR43522:SF2">
    <property type="entry name" value="TRANSKETOLASE 1-RELATED"/>
    <property type="match status" value="1"/>
</dbReference>
<dbReference type="NCBIfam" id="TIGR00232">
    <property type="entry name" value="tktlase_bact"/>
    <property type="match status" value="1"/>
</dbReference>
<dbReference type="Gene3D" id="3.40.50.970">
    <property type="match status" value="2"/>
</dbReference>
<organism evidence="17 18">
    <name type="scientific">Kroppenstedtia pulmonis</name>
    <dbReference type="NCBI Taxonomy" id="1380685"/>
    <lineage>
        <taxon>Bacteria</taxon>
        <taxon>Bacillati</taxon>
        <taxon>Bacillota</taxon>
        <taxon>Bacilli</taxon>
        <taxon>Bacillales</taxon>
        <taxon>Thermoactinomycetaceae</taxon>
        <taxon>Kroppenstedtia</taxon>
    </lineage>
</organism>
<sequence>MLSIDAVEKANSGHPGMPMGAAPMAYVLWSRFLRHNPVNPDWFNRDRFILSAGHGSAMLYSLLHLSGYDLSLEDLKNFRQWGSKTPGHPEFGHTPGVEATTGPLGQGISNAVGMAMAERHLAAVYNREGYPVVDHYTYTICGDGDLMEGISAEAASLAGHLRLGKLIALYDSNDISLDGETAASFTEDVQKRYEAYGWQVLRVEEENDLEAIDRAIREAQADTDRPTLIEVKTTIGFGSPQLAGTHKIHGAPIGAKEAAEVRKAYGWKWDEPFFVPEEVREHFASIKDQGSRAEEEWKALWKGYEKDYPELAQQLQVSIRGELPKDWDAGLPVYEEGDKPIATRSASGDVLNALADTVPSLFGGSADLASSNKTGLNKEKVFQAEDYTGRNVWFGVREHAMGAALNGMMLHGGLRAFGATFLVFSDYLRPSIRLSALSKLPVLYIFTHDSISVGEDGPTHEPIEQIPSLRLIPGLRVLRPADANETVAAYRYAMSQKENPVALILSRQNLPVLKGTAEKAEEGTRRGAYVLSDAEGQPEVILIATGSEVSLAVTAQQKLHELGIAARVVSMPCREEFEQQSKEYRESVIPSNIRARVVLEAAHPSGWEKIAGDQGAVIGIDTFGASAPGNLVMEKFGFHVENVLNQVKQVLNR</sequence>
<dbReference type="GO" id="GO:0046872">
    <property type="term" value="F:metal ion binding"/>
    <property type="evidence" value="ECO:0007669"/>
    <property type="project" value="UniProtKB-KW"/>
</dbReference>
<gene>
    <name evidence="17" type="primary">tkt</name>
    <name evidence="17" type="ORF">GXN76_11910</name>
</gene>
<feature type="binding site" evidence="13">
    <location>
        <position position="54"/>
    </location>
    <ligand>
        <name>thiamine diphosphate</name>
        <dbReference type="ChEBI" id="CHEBI:58937"/>
    </ligand>
</feature>
<dbReference type="Pfam" id="PF02779">
    <property type="entry name" value="Transket_pyr"/>
    <property type="match status" value="1"/>
</dbReference>
<evidence type="ECO:0000313" key="18">
    <source>
        <dbReference type="Proteomes" id="UP000503088"/>
    </source>
</evidence>
<protein>
    <recommendedName>
        <fullName evidence="4 10">Transketolase</fullName>
        <ecNumber evidence="3 10">2.2.1.1</ecNumber>
    </recommendedName>
</protein>
<comment type="catalytic activity">
    <reaction evidence="9">
        <text>D-sedoheptulose 7-phosphate + D-glyceraldehyde 3-phosphate = aldehydo-D-ribose 5-phosphate + D-xylulose 5-phosphate</text>
        <dbReference type="Rhea" id="RHEA:10508"/>
        <dbReference type="ChEBI" id="CHEBI:57483"/>
        <dbReference type="ChEBI" id="CHEBI:57737"/>
        <dbReference type="ChEBI" id="CHEBI:58273"/>
        <dbReference type="ChEBI" id="CHEBI:59776"/>
        <dbReference type="EC" id="2.2.1.1"/>
    </reaction>
</comment>
<feature type="binding site" evidence="12">
    <location>
        <position position="249"/>
    </location>
    <ligand>
        <name>substrate</name>
    </ligand>
</feature>
<dbReference type="FunFam" id="3.40.50.970:FF:000003">
    <property type="entry name" value="Transketolase"/>
    <property type="match status" value="1"/>
</dbReference>
<keyword evidence="18" id="KW-1185">Reference proteome</keyword>
<feature type="binding site" evidence="12">
    <location>
        <position position="460"/>
    </location>
    <ligand>
        <name>substrate</name>
    </ligand>
</feature>
<feature type="binding site" evidence="14">
    <location>
        <position position="175"/>
    </location>
    <ligand>
        <name>Mg(2+)</name>
        <dbReference type="ChEBI" id="CHEBI:18420"/>
    </ligand>
</feature>
<comment type="subunit">
    <text evidence="2">Homodimer.</text>
</comment>
<dbReference type="AlphaFoldDB" id="A0A7D3Y7A5"/>
<dbReference type="GO" id="GO:0006098">
    <property type="term" value="P:pentose-phosphate shunt"/>
    <property type="evidence" value="ECO:0007669"/>
    <property type="project" value="TreeGrafter"/>
</dbReference>
<feature type="binding site" evidence="13">
    <location>
        <position position="424"/>
    </location>
    <ligand>
        <name>thiamine diphosphate</name>
        <dbReference type="ChEBI" id="CHEBI:58937"/>
    </ligand>
</feature>
<proteinExistence type="inferred from homology"/>
<feature type="binding site" evidence="13">
    <location>
        <position position="249"/>
    </location>
    <ligand>
        <name>thiamine diphosphate</name>
        <dbReference type="ChEBI" id="CHEBI:58937"/>
    </ligand>
</feature>
<feature type="binding site" evidence="12">
    <location>
        <position position="344"/>
    </location>
    <ligand>
        <name>substrate</name>
    </ligand>
</feature>
<dbReference type="Pfam" id="PF00456">
    <property type="entry name" value="Transketolase_N"/>
    <property type="match status" value="1"/>
</dbReference>
<comment type="cofactor">
    <cofactor evidence="13">
        <name>thiamine diphosphate</name>
        <dbReference type="ChEBI" id="CHEBI:58937"/>
    </cofactor>
    <text evidence="13">Binds 1 thiamine pyrophosphate per subunit. During the reaction, the substrate forms a covalent intermediate with the cofactor.</text>
</comment>
<dbReference type="InterPro" id="IPR009014">
    <property type="entry name" value="Transketo_C/PFOR_II"/>
</dbReference>
<evidence type="ECO:0000256" key="12">
    <source>
        <dbReference type="PIRSR" id="PIRSR605478-2"/>
    </source>
</evidence>
<feature type="active site" description="Proton donor" evidence="11">
    <location>
        <position position="398"/>
    </location>
</feature>
<dbReference type="Gene3D" id="3.40.50.920">
    <property type="match status" value="1"/>
</dbReference>
<evidence type="ECO:0000256" key="14">
    <source>
        <dbReference type="PIRSR" id="PIRSR605478-4"/>
    </source>
</evidence>
<feature type="site" description="Important for catalytic activity" evidence="15">
    <location>
        <position position="14"/>
    </location>
</feature>
<dbReference type="GO" id="GO:0004802">
    <property type="term" value="F:transketolase activity"/>
    <property type="evidence" value="ECO:0007669"/>
    <property type="project" value="UniProtKB-UniRule"/>
</dbReference>
<dbReference type="GO" id="GO:0005829">
    <property type="term" value="C:cytosol"/>
    <property type="evidence" value="ECO:0007669"/>
    <property type="project" value="TreeGrafter"/>
</dbReference>
<feature type="binding site" evidence="12">
    <location>
        <position position="448"/>
    </location>
    <ligand>
        <name>substrate</name>
    </ligand>
</feature>
<dbReference type="KEGG" id="kpul:GXN76_11910"/>
<evidence type="ECO:0000256" key="6">
    <source>
        <dbReference type="ARBA" id="ARBA00022723"/>
    </source>
</evidence>
<feature type="binding site" evidence="13">
    <location>
        <position position="144"/>
    </location>
    <ligand>
        <name>thiamine diphosphate</name>
        <dbReference type="ChEBI" id="CHEBI:58937"/>
    </ligand>
</feature>
<dbReference type="Proteomes" id="UP000503088">
    <property type="component" value="Chromosome"/>
</dbReference>
<dbReference type="InterPro" id="IPR005478">
    <property type="entry name" value="Transketolase_bac-like"/>
</dbReference>
<feature type="binding site" evidence="14">
    <location>
        <position position="173"/>
    </location>
    <ligand>
        <name>Mg(2+)</name>
        <dbReference type="ChEBI" id="CHEBI:18420"/>
    </ligand>
</feature>
<evidence type="ECO:0000256" key="1">
    <source>
        <dbReference type="ARBA" id="ARBA00007131"/>
    </source>
</evidence>
<dbReference type="CDD" id="cd02012">
    <property type="entry name" value="TPP_TK"/>
    <property type="match status" value="1"/>
</dbReference>
<keyword evidence="8 13" id="KW-0786">Thiamine pyrophosphate</keyword>
<feature type="site" description="Important for catalytic activity" evidence="15">
    <location>
        <position position="249"/>
    </location>
</feature>
<evidence type="ECO:0000256" key="11">
    <source>
        <dbReference type="PIRSR" id="PIRSR605478-1"/>
    </source>
</evidence>
<evidence type="ECO:0000313" key="17">
    <source>
        <dbReference type="EMBL" id="QKG86045.1"/>
    </source>
</evidence>
<evidence type="ECO:0000256" key="15">
    <source>
        <dbReference type="PIRSR" id="PIRSR605478-5"/>
    </source>
</evidence>